<feature type="region of interest" description="Disordered" evidence="2">
    <location>
        <begin position="742"/>
        <end position="796"/>
    </location>
</feature>
<evidence type="ECO:0000313" key="4">
    <source>
        <dbReference type="EMBL" id="CEG44935.1"/>
    </source>
</evidence>
<dbReference type="SUPFAM" id="SSF50978">
    <property type="entry name" value="WD40 repeat-like"/>
    <property type="match status" value="1"/>
</dbReference>
<feature type="compositionally biased region" description="Polar residues" evidence="2">
    <location>
        <begin position="769"/>
        <end position="784"/>
    </location>
</feature>
<dbReference type="GO" id="GO:0008270">
    <property type="term" value="F:zinc ion binding"/>
    <property type="evidence" value="ECO:0007669"/>
    <property type="project" value="UniProtKB-KW"/>
</dbReference>
<dbReference type="Gene3D" id="2.130.10.10">
    <property type="entry name" value="YVTN repeat-like/Quinoprotein amine dehydrogenase"/>
    <property type="match status" value="1"/>
</dbReference>
<evidence type="ECO:0000259" key="3">
    <source>
        <dbReference type="PROSITE" id="PS50089"/>
    </source>
</evidence>
<dbReference type="InterPro" id="IPR036322">
    <property type="entry name" value="WD40_repeat_dom_sf"/>
</dbReference>
<evidence type="ECO:0000313" key="5">
    <source>
        <dbReference type="Proteomes" id="UP000054928"/>
    </source>
</evidence>
<dbReference type="InterPro" id="IPR001841">
    <property type="entry name" value="Znf_RING"/>
</dbReference>
<dbReference type="OrthoDB" id="19493at2759"/>
<name>A0A0P1AUA2_PLAHL</name>
<keyword evidence="1" id="KW-0479">Metal-binding</keyword>
<sequence>MAPNEGGTALVAKRSRPLLHYKDLGLVLQNRKVRLTCVHMSENFFACGANNGSVYLYAVSSLSRNEGDRIPAKYHLVKTISPPSNDRVPVTCLSICPLQKRLLVGTVRGIVYAIHLSDYHKIGEKVEFSHDFHAGFPITCFLWDKRGTRLFSACNAGRVCQTVLRAGVSAFFGSTDTELLLKEESGIVQLDLAKSEQSYILMVSSQSRVLLLNLTSGDGSAVQIGTKARQGSYGACFFTSLNAESIDPAKRRETKVFSSRPGRRVWVADPQSGLVSSTLKFSLGTNPTQFLQSPDCAMEEGIRPRNLSINKLGLFRSVLEPPYAPQDVKEANPLLVSWNVGSSVLFFLDPSAVEIIEWHLDLGIIHDLQVVDDTTLVILHGDAPKVSMIESCSAGQFLQIYSAGDVNKACELAIQFNINDATVLEALQIQWLAHLDENASVENEQLSSSLEALVRTTMALKAEYTAATQSYLSNLTDSQPLQIVLKQRPRQGSQVYSQSDTFADQIDIKDTDVTLRSSNLHKSVEYYDVLASSDHTYSKFICAPDGSFVEAKLVEIPELPRSVSVLADDSRNTYMEEVLDEVKKSEITRNEEGGMNLSLLPVLKGGTSVAAKAFSAFIPRGSMFTHLMDGSMIPNSLGHPSASGIFGEYPELDDADLVIDMDPRLLKRSFTPGQRLTTDTNECSVLRIAMSTIGEADESNLDTEVLMEAISMDIWDSKLKYTSNLPIKEQLNLLECGQDSNRNGAVHAPTNTSANNQELKDGSERMSTLRDSSPSQINNLTLQIPDSKDSSSETNTSMHKLKSRLIHRASMSPDARRAAQRAIHNLFGAAPGCEIKLKCMVGGRIAVSSELESSIRRDVSELVSELHAATTTAEKTKELTRRLWPASGITRVCACLSSMYLLQGDMNKVQATISAWLNCFDPTQHDYPKKGDDERIDDRNISYKNSPGFARGEALIDGDGLPLTRGDWNLVRTLVSIFFAIWAAGTKLLVHPLNWQDHGDGKCSRMYESEMGVKMTLKPRYIWTSDDSDFGIEVATADEAKTFVGKYGAYINPDLAAEVCNLRQFTGALRIVLDKVVSSADMEEVCDSIVSCISEKDSGKALLMLKECDSLCLLLHLLDIFLKRCPKDTIELCVNKYPVLYPWNIEQALFGVEFNYEAVENGVPEILKPATVVQTSKYFRYLLRLLETKGDEAGKDAQVVSRCLDLCFAGSGVVGEVFDNDERPSCTTWVATLVRQPDKFVYDHSKCWNMFVDHKALLALIELTMLSLQSHNDAALLQRGFDELSMLVTLIVNSEELVNFIAVFKRVAVLPHVSEECFSKILNQIQASLSVSNNERLCSAVIHALLNSVDLEYGVRVLARYPMLVDATPMQTYHMIVEAQVLTKRQKHEMLRILEIVDSNVWASYKENVSARSSVSFAPQLAAILQLEMGEILPAMSREQYELWSATCEHYDKETTAHRTKKAERTGVDVGLFEKLMSFHIPNSLSGASLACRSFEYRNSDWGGEVQLHDSTCRTCELPVVIISDDTNLDVVLLPCGHAYHKFCLEDNSCPACLETNLSTVMCTSNLEWTCLRRNRRHFSALAAVHYECH</sequence>
<dbReference type="PROSITE" id="PS50089">
    <property type="entry name" value="ZF_RING_2"/>
    <property type="match status" value="1"/>
</dbReference>
<keyword evidence="1" id="KW-0863">Zinc-finger</keyword>
<dbReference type="SMART" id="SM00184">
    <property type="entry name" value="RING"/>
    <property type="match status" value="1"/>
</dbReference>
<dbReference type="Proteomes" id="UP000054928">
    <property type="component" value="Unassembled WGS sequence"/>
</dbReference>
<dbReference type="PANTHER" id="PTHR23287">
    <property type="entry name" value="RUBY-EYE2-LIKE PROTEIN"/>
    <property type="match status" value="1"/>
</dbReference>
<dbReference type="CDD" id="cd16484">
    <property type="entry name" value="RING-H2_Vps"/>
    <property type="match status" value="1"/>
</dbReference>
<accession>A0A0P1AUA2</accession>
<evidence type="ECO:0000256" key="2">
    <source>
        <dbReference type="SAM" id="MobiDB-lite"/>
    </source>
</evidence>
<dbReference type="PANTHER" id="PTHR23287:SF16">
    <property type="entry name" value="TECTONIN BETA-PROPELLER REPEAT-CONTAINING PROTEIN 2"/>
    <property type="match status" value="1"/>
</dbReference>
<dbReference type="SUPFAM" id="SSF57850">
    <property type="entry name" value="RING/U-box"/>
    <property type="match status" value="1"/>
</dbReference>
<proteinExistence type="predicted"/>
<keyword evidence="1" id="KW-0862">Zinc</keyword>
<protein>
    <recommendedName>
        <fullName evidence="3">RING-type domain-containing protein</fullName>
    </recommendedName>
</protein>
<dbReference type="RefSeq" id="XP_024581304.1">
    <property type="nucleotide sequence ID" value="XM_024731092.1"/>
</dbReference>
<reference evidence="5" key="1">
    <citation type="submission" date="2014-09" db="EMBL/GenBank/DDBJ databases">
        <authorList>
            <person name="Sharma Rahul"/>
            <person name="Thines Marco"/>
        </authorList>
    </citation>
    <scope>NUCLEOTIDE SEQUENCE [LARGE SCALE GENOMIC DNA]</scope>
</reference>
<feature type="compositionally biased region" description="Polar residues" evidence="2">
    <location>
        <begin position="742"/>
        <end position="757"/>
    </location>
</feature>
<feature type="domain" description="RING-type" evidence="3">
    <location>
        <begin position="1513"/>
        <end position="1553"/>
    </location>
</feature>
<evidence type="ECO:0000256" key="1">
    <source>
        <dbReference type="PROSITE-ProRule" id="PRU00175"/>
    </source>
</evidence>
<dbReference type="STRING" id="4781.A0A0P1AUA2"/>
<dbReference type="GeneID" id="36396313"/>
<feature type="compositionally biased region" description="Basic and acidic residues" evidence="2">
    <location>
        <begin position="758"/>
        <end position="768"/>
    </location>
</feature>
<dbReference type="EMBL" id="CCYD01001336">
    <property type="protein sequence ID" value="CEG44935.1"/>
    <property type="molecule type" value="Genomic_DNA"/>
</dbReference>
<keyword evidence="5" id="KW-1185">Reference proteome</keyword>
<dbReference type="OMA" id="CMVGGRI"/>
<organism evidence="4 5">
    <name type="scientific">Plasmopara halstedii</name>
    <name type="common">Downy mildew of sunflower</name>
    <dbReference type="NCBI Taxonomy" id="4781"/>
    <lineage>
        <taxon>Eukaryota</taxon>
        <taxon>Sar</taxon>
        <taxon>Stramenopiles</taxon>
        <taxon>Oomycota</taxon>
        <taxon>Peronosporomycetes</taxon>
        <taxon>Peronosporales</taxon>
        <taxon>Peronosporaceae</taxon>
        <taxon>Plasmopara</taxon>
    </lineage>
</organism>
<dbReference type="InterPro" id="IPR015943">
    <property type="entry name" value="WD40/YVTN_repeat-like_dom_sf"/>
</dbReference>